<comment type="caution">
    <text evidence="2">The sequence shown here is derived from an EMBL/GenBank/DDBJ whole genome shotgun (WGS) entry which is preliminary data.</text>
</comment>
<dbReference type="AlphaFoldDB" id="A0A391P3A2"/>
<feature type="compositionally biased region" description="Basic and acidic residues" evidence="1">
    <location>
        <begin position="1"/>
        <end position="21"/>
    </location>
</feature>
<evidence type="ECO:0000313" key="3">
    <source>
        <dbReference type="Proteomes" id="UP000265618"/>
    </source>
</evidence>
<evidence type="ECO:0000256" key="1">
    <source>
        <dbReference type="SAM" id="MobiDB-lite"/>
    </source>
</evidence>
<reference evidence="2 3" key="1">
    <citation type="journal article" date="2018" name="PLoS ONE">
        <title>The draft genome of Kipferlia bialata reveals reductive genome evolution in fornicate parasites.</title>
        <authorList>
            <person name="Tanifuji G."/>
            <person name="Takabayashi S."/>
            <person name="Kume K."/>
            <person name="Takagi M."/>
            <person name="Nakayama T."/>
            <person name="Kamikawa R."/>
            <person name="Inagaki Y."/>
            <person name="Hashimoto T."/>
        </authorList>
    </citation>
    <scope>NUCLEOTIDE SEQUENCE [LARGE SCALE GENOMIC DNA]</scope>
    <source>
        <strain evidence="2">NY0173</strain>
    </source>
</reference>
<feature type="non-terminal residue" evidence="2">
    <location>
        <position position="1"/>
    </location>
</feature>
<dbReference type="EMBL" id="BDIP01007907">
    <property type="protein sequence ID" value="GCA64623.1"/>
    <property type="molecule type" value="Genomic_DNA"/>
</dbReference>
<proteinExistence type="predicted"/>
<accession>A0A391P3A2</accession>
<dbReference type="Proteomes" id="UP000265618">
    <property type="component" value="Unassembled WGS sequence"/>
</dbReference>
<organism evidence="2 3">
    <name type="scientific">Kipferlia bialata</name>
    <dbReference type="NCBI Taxonomy" id="797122"/>
    <lineage>
        <taxon>Eukaryota</taxon>
        <taxon>Metamonada</taxon>
        <taxon>Carpediemonas-like organisms</taxon>
        <taxon>Kipferlia</taxon>
    </lineage>
</organism>
<feature type="region of interest" description="Disordered" evidence="1">
    <location>
        <begin position="1"/>
        <end position="34"/>
    </location>
</feature>
<name>A0A391P3A2_9EUKA</name>
<gene>
    <name evidence="2" type="ORF">KIPB_014847</name>
</gene>
<sequence length="53" mass="6008">MVSREALLRQRTETEGEKAEGEGEEEDEDSEEEDVLANHTFRIMNSPMVVVGQ</sequence>
<keyword evidence="3" id="KW-1185">Reference proteome</keyword>
<feature type="compositionally biased region" description="Acidic residues" evidence="1">
    <location>
        <begin position="22"/>
        <end position="34"/>
    </location>
</feature>
<evidence type="ECO:0000313" key="2">
    <source>
        <dbReference type="EMBL" id="GCA64623.1"/>
    </source>
</evidence>
<protein>
    <submittedName>
        <fullName evidence="2">Uncharacterized protein</fullName>
    </submittedName>
</protein>